<dbReference type="RefSeq" id="WP_197941442.1">
    <property type="nucleotide sequence ID" value="NZ_JAECSB010000068.1"/>
</dbReference>
<dbReference type="AlphaFoldDB" id="A0A8I1A095"/>
<keyword evidence="2" id="KW-1185">Reference proteome</keyword>
<protein>
    <submittedName>
        <fullName evidence="1">Uncharacterized protein</fullName>
    </submittedName>
</protein>
<comment type="caution">
    <text evidence="1">The sequence shown here is derived from an EMBL/GenBank/DDBJ whole genome shotgun (WGS) entry which is preliminary data.</text>
</comment>
<dbReference type="EMBL" id="JAECSB010000068">
    <property type="protein sequence ID" value="MBH5144746.1"/>
    <property type="molecule type" value="Genomic_DNA"/>
</dbReference>
<accession>A0A8I1A095</accession>
<organism evidence="1 2">
    <name type="scientific">Rhodococcus erythropolis</name>
    <name type="common">Arthrobacter picolinophilus</name>
    <dbReference type="NCBI Taxonomy" id="1833"/>
    <lineage>
        <taxon>Bacteria</taxon>
        <taxon>Bacillati</taxon>
        <taxon>Actinomycetota</taxon>
        <taxon>Actinomycetes</taxon>
        <taxon>Mycobacteriales</taxon>
        <taxon>Nocardiaceae</taxon>
        <taxon>Rhodococcus</taxon>
        <taxon>Rhodococcus erythropolis group</taxon>
    </lineage>
</organism>
<proteinExistence type="predicted"/>
<gene>
    <name evidence="1" type="ORF">I3517_19285</name>
</gene>
<name>A0A8I1A095_RHOER</name>
<sequence length="332" mass="36315">MTELALGIDASFDAKEFDDVTRLILEVHEGAVAPQTVQAGAETVGTVCEVLAARLAGMIAVAQNVHPNKVVAKLSKQVRTDPGGLEMSDTASLRKAAIEAASDQSLQKLRVDALNTLMYAMHWSAVRLGALGDQRSGNSEASIFVAVANVAITAQQLAEGAANLVELRNYYSAAALARQLVEFEYLMWAFDDDPSSIGDWAQSDREARELRWSPRAIYGRDGNEFRRSDYGRHCEQGGHPTPVGVQLSLPDPDHSTTIFALLLGDLILHIAAIWASQQSLLVKLAQLFGFEESTIVHVDERDRARSCLESWKEFDRLGHISSHYSDPTGRVE</sequence>
<evidence type="ECO:0000313" key="2">
    <source>
        <dbReference type="Proteomes" id="UP000627573"/>
    </source>
</evidence>
<evidence type="ECO:0000313" key="1">
    <source>
        <dbReference type="EMBL" id="MBH5144746.1"/>
    </source>
</evidence>
<dbReference type="Proteomes" id="UP000627573">
    <property type="component" value="Unassembled WGS sequence"/>
</dbReference>
<reference evidence="1 2" key="1">
    <citation type="submission" date="2020-12" db="EMBL/GenBank/DDBJ databases">
        <title>Draft genome sequence of furan degrading bacterial strain FUR100.</title>
        <authorList>
            <person name="Woiski C."/>
        </authorList>
    </citation>
    <scope>NUCLEOTIDE SEQUENCE [LARGE SCALE GENOMIC DNA]</scope>
    <source>
        <strain evidence="1 2">FUR100</strain>
    </source>
</reference>